<dbReference type="Proteomes" id="UP000292110">
    <property type="component" value="Unassembled WGS sequence"/>
</dbReference>
<keyword evidence="1" id="KW-1133">Transmembrane helix</keyword>
<evidence type="ECO:0000313" key="2">
    <source>
        <dbReference type="EMBL" id="RZF53048.1"/>
    </source>
</evidence>
<protein>
    <recommendedName>
        <fullName evidence="4">Yip1 domain-containing protein</fullName>
    </recommendedName>
</protein>
<dbReference type="AlphaFoldDB" id="A0A4Q6XIJ7"/>
<name>A0A4Q6XIJ7_9GAMM</name>
<feature type="transmembrane region" description="Helical" evidence="1">
    <location>
        <begin position="197"/>
        <end position="219"/>
    </location>
</feature>
<evidence type="ECO:0000313" key="3">
    <source>
        <dbReference type="Proteomes" id="UP000292110"/>
    </source>
</evidence>
<evidence type="ECO:0000256" key="1">
    <source>
        <dbReference type="SAM" id="Phobius"/>
    </source>
</evidence>
<feature type="transmembrane region" description="Helical" evidence="1">
    <location>
        <begin position="165"/>
        <end position="185"/>
    </location>
</feature>
<organism evidence="2 3">
    <name type="scientific">Acinetobacter halotolerans</name>
    <dbReference type="NCBI Taxonomy" id="1752076"/>
    <lineage>
        <taxon>Bacteria</taxon>
        <taxon>Pseudomonadati</taxon>
        <taxon>Pseudomonadota</taxon>
        <taxon>Gammaproteobacteria</taxon>
        <taxon>Moraxellales</taxon>
        <taxon>Moraxellaceae</taxon>
        <taxon>Acinetobacter</taxon>
    </lineage>
</organism>
<reference evidence="2 3" key="1">
    <citation type="submission" date="2019-02" db="EMBL/GenBank/DDBJ databases">
        <title>The draft genome of Acinetobacter halotolerans strain JCM 31009.</title>
        <authorList>
            <person name="Qin J."/>
            <person name="Feng Y."/>
            <person name="Nemec A."/>
            <person name="Zong Z."/>
        </authorList>
    </citation>
    <scope>NUCLEOTIDE SEQUENCE [LARGE SCALE GENOMIC DNA]</scope>
    <source>
        <strain evidence="2 3">JCM 31009</strain>
    </source>
</reference>
<gene>
    <name evidence="2" type="ORF">EXE30_07925</name>
</gene>
<dbReference type="EMBL" id="SGIM01000005">
    <property type="protein sequence ID" value="RZF53048.1"/>
    <property type="molecule type" value="Genomic_DNA"/>
</dbReference>
<accession>A0A4Q6XIJ7</accession>
<evidence type="ECO:0008006" key="4">
    <source>
        <dbReference type="Google" id="ProtNLM"/>
    </source>
</evidence>
<comment type="caution">
    <text evidence="2">The sequence shown here is derived from an EMBL/GenBank/DDBJ whole genome shotgun (WGS) entry which is preliminary data.</text>
</comment>
<keyword evidence="1" id="KW-0472">Membrane</keyword>
<keyword evidence="3" id="KW-1185">Reference proteome</keyword>
<feature type="transmembrane region" description="Helical" evidence="1">
    <location>
        <begin position="40"/>
        <end position="58"/>
    </location>
</feature>
<feature type="transmembrane region" description="Helical" evidence="1">
    <location>
        <begin position="85"/>
        <end position="109"/>
    </location>
</feature>
<keyword evidence="1" id="KW-0812">Transmembrane</keyword>
<feature type="transmembrane region" description="Helical" evidence="1">
    <location>
        <begin position="130"/>
        <end position="153"/>
    </location>
</feature>
<sequence>MNTELSLEKQEQKEILPFSPKNLWMLFLQPKTFFSLPAIYHHRSIMIAAYLIGVFSVMDRVDQKLLQAEFGNRTSLMLDITDAWWSYWLLVLGLGTISAVIVWLIHGWWYKKRLQFSGAKDADPQLARHIWALQSLVTALPVMIVTILQTLMYSSYLDAYQNSSILNLVVIPFIFWSCWVSYRAATSVFNTNGWAKFWFLAFPITFYVLAMGLLTALMANA</sequence>
<proteinExistence type="predicted"/>
<dbReference type="RefSeq" id="WP_130161936.1">
    <property type="nucleotide sequence ID" value="NZ_SGIM01000005.1"/>
</dbReference>